<protein>
    <submittedName>
        <fullName evidence="1">Uncharacterized protein</fullName>
    </submittedName>
</protein>
<sequence length="381" mass="41760">MDDYQERSAPVTWPRYFVLIIVDVLAAYQLVLLAIDVFSESSKVKLSFPHLQLLTSLLASTLSGHIFMSSVGKLKPRRLKSQADLKPAAKHQFRMPSLSRALLVCSFLVFAILDVCAQSFKPFKYASAARSRRPSPGSSAGNALLRMFALVSKRSMYSGGMFSLSSRQLGDLACFYVAGLLKLAVMLNYMRLAEDVQAAIRSLALNSRRVGTVTAHEVREFGAALLDVFKEVHSLEAAFSLLVLVWYAELMLAIVASVHIGLSFAENSRSFWAHGALLPRNLYLLSVYVLLSHRLCSVHAEARRMATTLGPGLSSRADPRRGPVCGAVKILRRCASSGEAFALTGLNVFDLDDRFYVNTLGSVIMYGVILQQLTTSAGSQP</sequence>
<keyword evidence="2" id="KW-1185">Reference proteome</keyword>
<comment type="caution">
    <text evidence="1">The sequence shown here is derived from an EMBL/GenBank/DDBJ whole genome shotgun (WGS) entry which is preliminary data.</text>
</comment>
<evidence type="ECO:0000313" key="1">
    <source>
        <dbReference type="EMBL" id="KAH7973505.1"/>
    </source>
</evidence>
<accession>A0ACB8DM17</accession>
<name>A0ACB8DM17_DERSI</name>
<proteinExistence type="predicted"/>
<evidence type="ECO:0000313" key="2">
    <source>
        <dbReference type="Proteomes" id="UP000821865"/>
    </source>
</evidence>
<reference evidence="1" key="1">
    <citation type="submission" date="2020-05" db="EMBL/GenBank/DDBJ databases">
        <title>Large-scale comparative analyses of tick genomes elucidate their genetic diversity and vector capacities.</title>
        <authorList>
            <person name="Jia N."/>
            <person name="Wang J."/>
            <person name="Shi W."/>
            <person name="Du L."/>
            <person name="Sun Y."/>
            <person name="Zhan W."/>
            <person name="Jiang J."/>
            <person name="Wang Q."/>
            <person name="Zhang B."/>
            <person name="Ji P."/>
            <person name="Sakyi L.B."/>
            <person name="Cui X."/>
            <person name="Yuan T."/>
            <person name="Jiang B."/>
            <person name="Yang W."/>
            <person name="Lam T.T.-Y."/>
            <person name="Chang Q."/>
            <person name="Ding S."/>
            <person name="Wang X."/>
            <person name="Zhu J."/>
            <person name="Ruan X."/>
            <person name="Zhao L."/>
            <person name="Wei J."/>
            <person name="Que T."/>
            <person name="Du C."/>
            <person name="Cheng J."/>
            <person name="Dai P."/>
            <person name="Han X."/>
            <person name="Huang E."/>
            <person name="Gao Y."/>
            <person name="Liu J."/>
            <person name="Shao H."/>
            <person name="Ye R."/>
            <person name="Li L."/>
            <person name="Wei W."/>
            <person name="Wang X."/>
            <person name="Wang C."/>
            <person name="Yang T."/>
            <person name="Huo Q."/>
            <person name="Li W."/>
            <person name="Guo W."/>
            <person name="Chen H."/>
            <person name="Zhou L."/>
            <person name="Ni X."/>
            <person name="Tian J."/>
            <person name="Zhou Y."/>
            <person name="Sheng Y."/>
            <person name="Liu T."/>
            <person name="Pan Y."/>
            <person name="Xia L."/>
            <person name="Li J."/>
            <person name="Zhao F."/>
            <person name="Cao W."/>
        </authorList>
    </citation>
    <scope>NUCLEOTIDE SEQUENCE</scope>
    <source>
        <strain evidence="1">Dsil-2018</strain>
    </source>
</reference>
<dbReference type="EMBL" id="CM023479">
    <property type="protein sequence ID" value="KAH7973505.1"/>
    <property type="molecule type" value="Genomic_DNA"/>
</dbReference>
<organism evidence="1 2">
    <name type="scientific">Dermacentor silvarum</name>
    <name type="common">Tick</name>
    <dbReference type="NCBI Taxonomy" id="543639"/>
    <lineage>
        <taxon>Eukaryota</taxon>
        <taxon>Metazoa</taxon>
        <taxon>Ecdysozoa</taxon>
        <taxon>Arthropoda</taxon>
        <taxon>Chelicerata</taxon>
        <taxon>Arachnida</taxon>
        <taxon>Acari</taxon>
        <taxon>Parasitiformes</taxon>
        <taxon>Ixodida</taxon>
        <taxon>Ixodoidea</taxon>
        <taxon>Ixodidae</taxon>
        <taxon>Rhipicephalinae</taxon>
        <taxon>Dermacentor</taxon>
    </lineage>
</organism>
<gene>
    <name evidence="1" type="ORF">HPB49_001822</name>
</gene>
<dbReference type="Proteomes" id="UP000821865">
    <property type="component" value="Chromosome 10"/>
</dbReference>